<gene>
    <name evidence="8" type="ORF">NEZAVI_LOCUS15004</name>
</gene>
<dbReference type="EMBL" id="OV725083">
    <property type="protein sequence ID" value="CAH1407233.1"/>
    <property type="molecule type" value="Genomic_DNA"/>
</dbReference>
<dbReference type="PANTHER" id="PTHR23403">
    <property type="entry name" value="TREHALASE"/>
    <property type="match status" value="1"/>
</dbReference>
<evidence type="ECO:0000256" key="4">
    <source>
        <dbReference type="ARBA" id="ARBA00019905"/>
    </source>
</evidence>
<organism evidence="8 9">
    <name type="scientific">Nezara viridula</name>
    <name type="common">Southern green stink bug</name>
    <name type="synonym">Cimex viridulus</name>
    <dbReference type="NCBI Taxonomy" id="85310"/>
    <lineage>
        <taxon>Eukaryota</taxon>
        <taxon>Metazoa</taxon>
        <taxon>Ecdysozoa</taxon>
        <taxon>Arthropoda</taxon>
        <taxon>Hexapoda</taxon>
        <taxon>Insecta</taxon>
        <taxon>Pterygota</taxon>
        <taxon>Neoptera</taxon>
        <taxon>Paraneoptera</taxon>
        <taxon>Hemiptera</taxon>
        <taxon>Heteroptera</taxon>
        <taxon>Panheteroptera</taxon>
        <taxon>Pentatomomorpha</taxon>
        <taxon>Pentatomoidea</taxon>
        <taxon>Pentatomidae</taxon>
        <taxon>Pentatominae</taxon>
        <taxon>Nezara</taxon>
    </lineage>
</organism>
<sequence>MHRSKLRLRLLLKQLRDKREFSRTCSVQVKEDNTKSIYDPESDGEKVMERLLHQATRYDVFCRGHLLHVIQMADLYPDSKSFVDKKMIYPPAMVLEHFNRFIHSHKDRPNPDAIRQFVNTNFEDFQELETYEPSDWVPYPAILKNIADVHLRNWASELNSIWKNLTRKLTAEVVKNPDFFSSVIVPNGFVVPGGRFRELYYWDTYWIINGLLICDMMDSARGMVENLLHLVATIGHVPNGGRIYYEQRTQPPLLTQMVDSYYKYSFDFEFIASNINLLDKEMEFWLKTRTVNIMKHGIQYTLFRYYASDPGPRPESYREDLHSAIMTEDPIKKQERYTSIKTAAESGWDFSTRWFILNGENKGNLSNMQTHRIVPVDLNAFMHKNFTLLHSWYNKLRNKGMARKYKILAKELLTAIENVLWDEEDGIWLDYDLENDINRDYFYMSNFTPLWTKSYTFHPDQITKNIINYMVKYNLDRYTGGFPSSTEYSGEQWDFPNAWPPLQAFLIQGLDRIGTYEATEVAFYFADRYIHSNYKGFKELGVMFEKYDSLLVGRTGDGGEYDAQEGFGWTNGVVFEFLQKWGDRLRAYDTKFAPRVIPKESLHLKNKPK</sequence>
<keyword evidence="6 7" id="KW-0326">Glycosidase</keyword>
<dbReference type="SUPFAM" id="SSF48208">
    <property type="entry name" value="Six-hairpin glycosidases"/>
    <property type="match status" value="1"/>
</dbReference>
<keyword evidence="9" id="KW-1185">Reference proteome</keyword>
<dbReference type="InterPro" id="IPR018232">
    <property type="entry name" value="Glyco_hydro_37_CS"/>
</dbReference>
<dbReference type="GO" id="GO:0005993">
    <property type="term" value="P:trehalose catabolic process"/>
    <property type="evidence" value="ECO:0007669"/>
    <property type="project" value="TreeGrafter"/>
</dbReference>
<dbReference type="EC" id="3.2.1.28" evidence="3 7"/>
<dbReference type="PROSITE" id="PS00928">
    <property type="entry name" value="TREHALASE_2"/>
    <property type="match status" value="1"/>
</dbReference>
<reference evidence="8" key="1">
    <citation type="submission" date="2022-01" db="EMBL/GenBank/DDBJ databases">
        <authorList>
            <person name="King R."/>
        </authorList>
    </citation>
    <scope>NUCLEOTIDE SEQUENCE</scope>
</reference>
<evidence type="ECO:0000256" key="6">
    <source>
        <dbReference type="ARBA" id="ARBA00023295"/>
    </source>
</evidence>
<comment type="catalytic activity">
    <reaction evidence="1 7">
        <text>alpha,alpha-trehalose + H2O = alpha-D-glucose + beta-D-glucose</text>
        <dbReference type="Rhea" id="RHEA:32675"/>
        <dbReference type="ChEBI" id="CHEBI:15377"/>
        <dbReference type="ChEBI" id="CHEBI:15903"/>
        <dbReference type="ChEBI" id="CHEBI:16551"/>
        <dbReference type="ChEBI" id="CHEBI:17925"/>
        <dbReference type="EC" id="3.2.1.28"/>
    </reaction>
</comment>
<dbReference type="PRINTS" id="PR00744">
    <property type="entry name" value="GLHYDRLASE37"/>
</dbReference>
<evidence type="ECO:0000256" key="5">
    <source>
        <dbReference type="ARBA" id="ARBA00022801"/>
    </source>
</evidence>
<keyword evidence="5 7" id="KW-0378">Hydrolase</keyword>
<dbReference type="Pfam" id="PF01204">
    <property type="entry name" value="Trehalase"/>
    <property type="match status" value="1"/>
</dbReference>
<name>A0A9P0HQN4_NEZVI</name>
<evidence type="ECO:0000313" key="9">
    <source>
        <dbReference type="Proteomes" id="UP001152798"/>
    </source>
</evidence>
<dbReference type="PROSITE" id="PS00927">
    <property type="entry name" value="TREHALASE_1"/>
    <property type="match status" value="1"/>
</dbReference>
<dbReference type="InterPro" id="IPR008928">
    <property type="entry name" value="6-hairpin_glycosidase_sf"/>
</dbReference>
<dbReference type="AlphaFoldDB" id="A0A9P0HQN4"/>
<evidence type="ECO:0000256" key="7">
    <source>
        <dbReference type="RuleBase" id="RU361180"/>
    </source>
</evidence>
<dbReference type="PANTHER" id="PTHR23403:SF1">
    <property type="entry name" value="TREHALASE"/>
    <property type="match status" value="1"/>
</dbReference>
<evidence type="ECO:0000313" key="8">
    <source>
        <dbReference type="EMBL" id="CAH1407233.1"/>
    </source>
</evidence>
<protein>
    <recommendedName>
        <fullName evidence="4 7">Trehalase</fullName>
        <ecNumber evidence="3 7">3.2.1.28</ecNumber>
    </recommendedName>
    <alternativeName>
        <fullName evidence="7">Alpha-trehalose glucohydrolase</fullName>
    </alternativeName>
</protein>
<evidence type="ECO:0000256" key="3">
    <source>
        <dbReference type="ARBA" id="ARBA00012757"/>
    </source>
</evidence>
<accession>A0A9P0HQN4</accession>
<proteinExistence type="inferred from homology"/>
<dbReference type="OrthoDB" id="3542292at2759"/>
<dbReference type="InterPro" id="IPR001661">
    <property type="entry name" value="Glyco_hydro_37"/>
</dbReference>
<dbReference type="Proteomes" id="UP001152798">
    <property type="component" value="Chromosome 7"/>
</dbReference>
<evidence type="ECO:0000256" key="2">
    <source>
        <dbReference type="ARBA" id="ARBA00005615"/>
    </source>
</evidence>
<dbReference type="Gene3D" id="1.50.10.10">
    <property type="match status" value="1"/>
</dbReference>
<dbReference type="InterPro" id="IPR012341">
    <property type="entry name" value="6hp_glycosidase-like_sf"/>
</dbReference>
<comment type="similarity">
    <text evidence="2 7">Belongs to the glycosyl hydrolase 37 family.</text>
</comment>
<evidence type="ECO:0000256" key="1">
    <source>
        <dbReference type="ARBA" id="ARBA00001576"/>
    </source>
</evidence>
<dbReference type="GO" id="GO:0004555">
    <property type="term" value="F:alpha,alpha-trehalase activity"/>
    <property type="evidence" value="ECO:0007669"/>
    <property type="project" value="UniProtKB-EC"/>
</dbReference>